<evidence type="ECO:0000313" key="3">
    <source>
        <dbReference type="Proteomes" id="UP001168620"/>
    </source>
</evidence>
<keyword evidence="3" id="KW-1185">Reference proteome</keyword>
<dbReference type="EMBL" id="JAUHJQ010000008">
    <property type="protein sequence ID" value="MDN4174713.1"/>
    <property type="molecule type" value="Genomic_DNA"/>
</dbReference>
<reference evidence="2" key="1">
    <citation type="submission" date="2023-06" db="EMBL/GenBank/DDBJ databases">
        <title>Draft genome sequence of Nocardioides sp. SOB77.</title>
        <authorList>
            <person name="Zhang G."/>
        </authorList>
    </citation>
    <scope>NUCLEOTIDE SEQUENCE</scope>
    <source>
        <strain evidence="2">SOB77</strain>
    </source>
</reference>
<accession>A0ABT8FJ54</accession>
<evidence type="ECO:0000256" key="1">
    <source>
        <dbReference type="SAM" id="MobiDB-lite"/>
    </source>
</evidence>
<evidence type="ECO:0008006" key="4">
    <source>
        <dbReference type="Google" id="ProtNLM"/>
    </source>
</evidence>
<feature type="region of interest" description="Disordered" evidence="1">
    <location>
        <begin position="301"/>
        <end position="325"/>
    </location>
</feature>
<gene>
    <name evidence="2" type="ORF">QWY28_17260</name>
</gene>
<comment type="caution">
    <text evidence="2">The sequence shown here is derived from an EMBL/GenBank/DDBJ whole genome shotgun (WGS) entry which is preliminary data.</text>
</comment>
<dbReference type="Proteomes" id="UP001168620">
    <property type="component" value="Unassembled WGS sequence"/>
</dbReference>
<protein>
    <recommendedName>
        <fullName evidence="4">DUF222 domain-containing protein</fullName>
    </recommendedName>
</protein>
<organism evidence="2 3">
    <name type="scientific">Nocardioides oceani</name>
    <dbReference type="NCBI Taxonomy" id="3058369"/>
    <lineage>
        <taxon>Bacteria</taxon>
        <taxon>Bacillati</taxon>
        <taxon>Actinomycetota</taxon>
        <taxon>Actinomycetes</taxon>
        <taxon>Propionibacteriales</taxon>
        <taxon>Nocardioidaceae</taxon>
        <taxon>Nocardioides</taxon>
    </lineage>
</organism>
<name>A0ABT8FJ54_9ACTN</name>
<dbReference type="RefSeq" id="WP_300953807.1">
    <property type="nucleotide sequence ID" value="NZ_JAUHJQ010000008.1"/>
</dbReference>
<evidence type="ECO:0000313" key="2">
    <source>
        <dbReference type="EMBL" id="MDN4174713.1"/>
    </source>
</evidence>
<sequence>MNATSPDQHAAETVDVATVQAEISSHLTRLLVLSDDVELLTDTVQRGRGFLTAEGRKILDQQTRREKRDLRAQPARRSDDGAPVVGLAWLNRTSMIAGTGDVAAPGNFRGIAAAADMWFTVSQHVRRMTRSLLAANRPVPAWTEPTAPTFTDLVNRHRQLVHAAPSLRLLQPIARELEHLVQQAELVVEGNDRAVLDSPCPHCELPTLVRYLQQGVTRCELDHTSRSSRPWPCVCPDPMCACKRDAVTHRHEWLDNPKTKTEKSIHDLYGLINHQKKVTEMETKALDAVTSVRQLHRPIEIQPPADQCPGPDQPEDPTAEPPAPHVHQDGICIDCPPLLTACTHCTHETDPQWTAYPCPTLTLINEATGDQDEAAGRWIR</sequence>
<proteinExistence type="predicted"/>